<sequence length="54" mass="6161">MLGLLYIPLPLASTDQWIVTAMTALDYLRLGLLTFLATRTMNALLAWREARKRP</sequence>
<protein>
    <submittedName>
        <fullName evidence="1">Uncharacterized protein</fullName>
    </submittedName>
</protein>
<accession>A0A9D1IX60</accession>
<name>A0A9D1IX60_9FIRM</name>
<gene>
    <name evidence="1" type="ORF">IAA53_05640</name>
</gene>
<dbReference type="AlphaFoldDB" id="A0A9D1IX60"/>
<reference evidence="1" key="1">
    <citation type="submission" date="2020-10" db="EMBL/GenBank/DDBJ databases">
        <authorList>
            <person name="Gilroy R."/>
        </authorList>
    </citation>
    <scope>NUCLEOTIDE SEQUENCE</scope>
    <source>
        <strain evidence="1">ChiBcec15-4380</strain>
    </source>
</reference>
<comment type="caution">
    <text evidence="1">The sequence shown here is derived from an EMBL/GenBank/DDBJ whole genome shotgun (WGS) entry which is preliminary data.</text>
</comment>
<dbReference type="Proteomes" id="UP000824239">
    <property type="component" value="Unassembled WGS sequence"/>
</dbReference>
<evidence type="ECO:0000313" key="1">
    <source>
        <dbReference type="EMBL" id="HIR50753.1"/>
    </source>
</evidence>
<organism evidence="1 2">
    <name type="scientific">Candidatus Avoscillospira avicola</name>
    <dbReference type="NCBI Taxonomy" id="2840706"/>
    <lineage>
        <taxon>Bacteria</taxon>
        <taxon>Bacillati</taxon>
        <taxon>Bacillota</taxon>
        <taxon>Clostridia</taxon>
        <taxon>Eubacteriales</taxon>
        <taxon>Oscillospiraceae</taxon>
        <taxon>Oscillospiraceae incertae sedis</taxon>
        <taxon>Candidatus Avoscillospira</taxon>
    </lineage>
</organism>
<reference evidence="1" key="2">
    <citation type="journal article" date="2021" name="PeerJ">
        <title>Extensive microbial diversity within the chicken gut microbiome revealed by metagenomics and culture.</title>
        <authorList>
            <person name="Gilroy R."/>
            <person name="Ravi A."/>
            <person name="Getino M."/>
            <person name="Pursley I."/>
            <person name="Horton D.L."/>
            <person name="Alikhan N.F."/>
            <person name="Baker D."/>
            <person name="Gharbi K."/>
            <person name="Hall N."/>
            <person name="Watson M."/>
            <person name="Adriaenssens E.M."/>
            <person name="Foster-Nyarko E."/>
            <person name="Jarju S."/>
            <person name="Secka A."/>
            <person name="Antonio M."/>
            <person name="Oren A."/>
            <person name="Chaudhuri R.R."/>
            <person name="La Ragione R."/>
            <person name="Hildebrand F."/>
            <person name="Pallen M.J."/>
        </authorList>
    </citation>
    <scope>NUCLEOTIDE SEQUENCE</scope>
    <source>
        <strain evidence="1">ChiBcec15-4380</strain>
    </source>
</reference>
<evidence type="ECO:0000313" key="2">
    <source>
        <dbReference type="Proteomes" id="UP000824239"/>
    </source>
</evidence>
<proteinExistence type="predicted"/>
<dbReference type="EMBL" id="DVHE01000046">
    <property type="protein sequence ID" value="HIR50753.1"/>
    <property type="molecule type" value="Genomic_DNA"/>
</dbReference>